<dbReference type="GO" id="GO:0006508">
    <property type="term" value="P:proteolysis"/>
    <property type="evidence" value="ECO:0007669"/>
    <property type="project" value="UniProtKB-KW"/>
</dbReference>
<feature type="domain" description="Peptidase S1" evidence="11">
    <location>
        <begin position="36"/>
        <end position="267"/>
    </location>
</feature>
<comment type="similarity">
    <text evidence="2">Belongs to the peptidase S1 family.</text>
</comment>
<dbReference type="FunFam" id="2.40.10.10:FF:000036">
    <property type="entry name" value="Trypsin beta"/>
    <property type="match status" value="1"/>
</dbReference>
<dbReference type="GO" id="GO:0005576">
    <property type="term" value="C:extracellular region"/>
    <property type="evidence" value="ECO:0007669"/>
    <property type="project" value="UniProtKB-SubCell"/>
</dbReference>
<dbReference type="Proteomes" id="UP001059596">
    <property type="component" value="Chromosome 3R"/>
</dbReference>
<proteinExistence type="inferred from homology"/>
<evidence type="ECO:0000256" key="9">
    <source>
        <dbReference type="RuleBase" id="RU363034"/>
    </source>
</evidence>
<evidence type="ECO:0000256" key="8">
    <source>
        <dbReference type="ARBA" id="ARBA00023157"/>
    </source>
</evidence>
<evidence type="ECO:0000256" key="1">
    <source>
        <dbReference type="ARBA" id="ARBA00004239"/>
    </source>
</evidence>
<organism evidence="12 13">
    <name type="scientific">Drosophila gunungcola</name>
    <name type="common">fruit fly</name>
    <dbReference type="NCBI Taxonomy" id="103775"/>
    <lineage>
        <taxon>Eukaryota</taxon>
        <taxon>Metazoa</taxon>
        <taxon>Ecdysozoa</taxon>
        <taxon>Arthropoda</taxon>
        <taxon>Hexapoda</taxon>
        <taxon>Insecta</taxon>
        <taxon>Pterygota</taxon>
        <taxon>Neoptera</taxon>
        <taxon>Endopterygota</taxon>
        <taxon>Diptera</taxon>
        <taxon>Brachycera</taxon>
        <taxon>Muscomorpha</taxon>
        <taxon>Ephydroidea</taxon>
        <taxon>Drosophilidae</taxon>
        <taxon>Drosophila</taxon>
        <taxon>Sophophora</taxon>
    </lineage>
</organism>
<evidence type="ECO:0000256" key="7">
    <source>
        <dbReference type="ARBA" id="ARBA00023145"/>
    </source>
</evidence>
<dbReference type="SUPFAM" id="SSF50494">
    <property type="entry name" value="Trypsin-like serine proteases"/>
    <property type="match status" value="1"/>
</dbReference>
<keyword evidence="5 9" id="KW-0378">Hydrolase</keyword>
<evidence type="ECO:0000259" key="11">
    <source>
        <dbReference type="PROSITE" id="PS50240"/>
    </source>
</evidence>
<evidence type="ECO:0000256" key="6">
    <source>
        <dbReference type="ARBA" id="ARBA00022825"/>
    </source>
</evidence>
<dbReference type="SMART" id="SM00020">
    <property type="entry name" value="Tryp_SPc"/>
    <property type="match status" value="1"/>
</dbReference>
<evidence type="ECO:0000256" key="10">
    <source>
        <dbReference type="SAM" id="SignalP"/>
    </source>
</evidence>
<dbReference type="OrthoDB" id="6755574at2759"/>
<reference evidence="12" key="1">
    <citation type="journal article" date="2023" name="Genome Biol. Evol.">
        <title>Long-read-based Genome Assembly of Drosophila gunungcola Reveals Fewer Chemosensory Genes in Flower-breeding Species.</title>
        <authorList>
            <person name="Negi A."/>
            <person name="Liao B.Y."/>
            <person name="Yeh S.D."/>
        </authorList>
    </citation>
    <scope>NUCLEOTIDE SEQUENCE</scope>
    <source>
        <strain evidence="12">Sukarami</strain>
    </source>
</reference>
<feature type="chain" id="PRO_5040302668" description="Peptidase S1 domain-containing protein" evidence="10">
    <location>
        <begin position="24"/>
        <end position="272"/>
    </location>
</feature>
<dbReference type="InterPro" id="IPR043504">
    <property type="entry name" value="Peptidase_S1_PA_chymotrypsin"/>
</dbReference>
<keyword evidence="3 9" id="KW-0645">Protease</keyword>
<evidence type="ECO:0000313" key="13">
    <source>
        <dbReference type="Proteomes" id="UP001059596"/>
    </source>
</evidence>
<dbReference type="PANTHER" id="PTHR24276">
    <property type="entry name" value="POLYSERASE-RELATED"/>
    <property type="match status" value="1"/>
</dbReference>
<dbReference type="AlphaFoldDB" id="A0A9P9YXY8"/>
<gene>
    <name evidence="12" type="ORF">M5D96_001315</name>
</gene>
<dbReference type="PRINTS" id="PR00722">
    <property type="entry name" value="CHYMOTRYPSIN"/>
</dbReference>
<feature type="signal peptide" evidence="10">
    <location>
        <begin position="1"/>
        <end position="23"/>
    </location>
</feature>
<name>A0A9P9YXY8_9MUSC</name>
<dbReference type="InterPro" id="IPR050430">
    <property type="entry name" value="Peptidase_S1"/>
</dbReference>
<keyword evidence="7" id="KW-0865">Zymogen</keyword>
<dbReference type="Pfam" id="PF00089">
    <property type="entry name" value="Trypsin"/>
    <property type="match status" value="1"/>
</dbReference>
<protein>
    <recommendedName>
        <fullName evidence="11">Peptidase S1 domain-containing protein</fullName>
    </recommendedName>
</protein>
<accession>A0A9P9YXY8</accession>
<keyword evidence="4 10" id="KW-0732">Signal</keyword>
<keyword evidence="13" id="KW-1185">Reference proteome</keyword>
<dbReference type="InterPro" id="IPR009003">
    <property type="entry name" value="Peptidase_S1_PA"/>
</dbReference>
<comment type="subcellular location">
    <subcellularLocation>
        <location evidence="1">Secreted</location>
        <location evidence="1">Extracellular space</location>
    </subcellularLocation>
</comment>
<dbReference type="PANTHER" id="PTHR24276:SF98">
    <property type="entry name" value="FI18310P1-RELATED"/>
    <property type="match status" value="1"/>
</dbReference>
<evidence type="ECO:0000256" key="3">
    <source>
        <dbReference type="ARBA" id="ARBA00022670"/>
    </source>
</evidence>
<keyword evidence="8" id="KW-1015">Disulfide bond</keyword>
<dbReference type="PROSITE" id="PS00135">
    <property type="entry name" value="TRYPSIN_SER"/>
    <property type="match status" value="1"/>
</dbReference>
<evidence type="ECO:0000313" key="12">
    <source>
        <dbReference type="EMBL" id="KAI8045136.1"/>
    </source>
</evidence>
<dbReference type="FunFam" id="2.40.10.10:FF:000197">
    <property type="entry name" value="chymotrypsin-1"/>
    <property type="match status" value="1"/>
</dbReference>
<dbReference type="PROSITE" id="PS50240">
    <property type="entry name" value="TRYPSIN_DOM"/>
    <property type="match status" value="1"/>
</dbReference>
<dbReference type="InterPro" id="IPR033116">
    <property type="entry name" value="TRYPSIN_SER"/>
</dbReference>
<dbReference type="CDD" id="cd00190">
    <property type="entry name" value="Tryp_SPc"/>
    <property type="match status" value="1"/>
</dbReference>
<sequence>MSYPKMAILKLFCTFLILRQGLAEVVTPTTEPPTRINGGQQVNESVPFQVSLQMQRRGRWQHFCGGSIVSGQHVLTAAHCVEKIKVEDVSVVVGTLNWKAGGLRHRAVTKHVHPQYSMSPRIINDIALVKVTPPFRLERSNISPVLMGGSDRIGEKVAVRLTGWGSTSPSTTSATLPDRLQALNYRTISNEECNQKGFRVTRNEICALAVQGQGACVGDSGGPLIKSGPQPHLVGIVSYGSSTCAQGRPDVYTRVSSFLAYISQVINQDLAQ</sequence>
<comment type="caution">
    <text evidence="12">The sequence shown here is derived from an EMBL/GenBank/DDBJ whole genome shotgun (WGS) entry which is preliminary data.</text>
</comment>
<dbReference type="GO" id="GO:0004252">
    <property type="term" value="F:serine-type endopeptidase activity"/>
    <property type="evidence" value="ECO:0007669"/>
    <property type="project" value="InterPro"/>
</dbReference>
<evidence type="ECO:0000256" key="2">
    <source>
        <dbReference type="ARBA" id="ARBA00007664"/>
    </source>
</evidence>
<keyword evidence="6 9" id="KW-0720">Serine protease</keyword>
<dbReference type="InterPro" id="IPR001314">
    <property type="entry name" value="Peptidase_S1A"/>
</dbReference>
<dbReference type="PROSITE" id="PS00134">
    <property type="entry name" value="TRYPSIN_HIS"/>
    <property type="match status" value="1"/>
</dbReference>
<dbReference type="InterPro" id="IPR018114">
    <property type="entry name" value="TRYPSIN_HIS"/>
</dbReference>
<dbReference type="EMBL" id="JAMKOV010000001">
    <property type="protein sequence ID" value="KAI8045136.1"/>
    <property type="molecule type" value="Genomic_DNA"/>
</dbReference>
<dbReference type="InterPro" id="IPR001254">
    <property type="entry name" value="Trypsin_dom"/>
</dbReference>
<evidence type="ECO:0000256" key="4">
    <source>
        <dbReference type="ARBA" id="ARBA00022729"/>
    </source>
</evidence>
<dbReference type="Gene3D" id="2.40.10.10">
    <property type="entry name" value="Trypsin-like serine proteases"/>
    <property type="match status" value="2"/>
</dbReference>
<evidence type="ECO:0000256" key="5">
    <source>
        <dbReference type="ARBA" id="ARBA00022801"/>
    </source>
</evidence>